<comment type="caution">
    <text evidence="2">The sequence shown here is derived from an EMBL/GenBank/DDBJ whole genome shotgun (WGS) entry which is preliminary data.</text>
</comment>
<organism evidence="2 3">
    <name type="scientific">Bos mutus</name>
    <name type="common">wild yak</name>
    <dbReference type="NCBI Taxonomy" id="72004"/>
    <lineage>
        <taxon>Eukaryota</taxon>
        <taxon>Metazoa</taxon>
        <taxon>Chordata</taxon>
        <taxon>Craniata</taxon>
        <taxon>Vertebrata</taxon>
        <taxon>Euteleostomi</taxon>
        <taxon>Mammalia</taxon>
        <taxon>Eutheria</taxon>
        <taxon>Laurasiatheria</taxon>
        <taxon>Artiodactyla</taxon>
        <taxon>Ruminantia</taxon>
        <taxon>Pecora</taxon>
        <taxon>Bovidae</taxon>
        <taxon>Bovinae</taxon>
        <taxon>Bos</taxon>
    </lineage>
</organism>
<proteinExistence type="predicted"/>
<feature type="signal peptide" evidence="1">
    <location>
        <begin position="1"/>
        <end position="17"/>
    </location>
</feature>
<keyword evidence="1" id="KW-0732">Signal</keyword>
<dbReference type="AlphaFoldDB" id="A0A6B0QUE4"/>
<dbReference type="EMBL" id="VBQZ03000001">
    <property type="protein sequence ID" value="MXQ78973.1"/>
    <property type="molecule type" value="Genomic_DNA"/>
</dbReference>
<dbReference type="Proteomes" id="UP000322234">
    <property type="component" value="Unassembled WGS sequence"/>
</dbReference>
<feature type="chain" id="PRO_5025622460" evidence="1">
    <location>
        <begin position="18"/>
        <end position="94"/>
    </location>
</feature>
<reference evidence="2" key="1">
    <citation type="submission" date="2019-10" db="EMBL/GenBank/DDBJ databases">
        <title>The sequence and de novo assembly of the wild yak genome.</title>
        <authorList>
            <person name="Liu Y."/>
        </authorList>
    </citation>
    <scope>NUCLEOTIDE SEQUENCE [LARGE SCALE GENOMIC DNA]</scope>
    <source>
        <strain evidence="2">WY2019</strain>
    </source>
</reference>
<evidence type="ECO:0000313" key="3">
    <source>
        <dbReference type="Proteomes" id="UP000322234"/>
    </source>
</evidence>
<accession>A0A6B0QUE4</accession>
<evidence type="ECO:0000256" key="1">
    <source>
        <dbReference type="SAM" id="SignalP"/>
    </source>
</evidence>
<gene>
    <name evidence="2" type="ORF">E5288_WYG000384</name>
</gene>
<evidence type="ECO:0000313" key="2">
    <source>
        <dbReference type="EMBL" id="MXQ78973.1"/>
    </source>
</evidence>
<name>A0A6B0QUE4_9CETA</name>
<keyword evidence="3" id="KW-1185">Reference proteome</keyword>
<sequence length="94" mass="10451">MPLPLLLLAMVPQPWSSHPLPALWVPPWSGTLLFHRIEPPGDKDCVFTALRGQNMSPDLVLPHLKKSVTHMSQLLSSEGPQERKEIEGLLLATL</sequence>
<protein>
    <submittedName>
        <fullName evidence="2">Uncharacterized protein</fullName>
    </submittedName>
</protein>